<proteinExistence type="predicted"/>
<dbReference type="PANTHER" id="PTHR11439">
    <property type="entry name" value="GAG-POL-RELATED RETROTRANSPOSON"/>
    <property type="match status" value="1"/>
</dbReference>
<reference evidence="1" key="1">
    <citation type="journal article" date="2022" name="Int. J. Mol. Sci.">
        <title>Draft Genome of Tanacetum Coccineum: Genomic Comparison of Closely Related Tanacetum-Family Plants.</title>
        <authorList>
            <person name="Yamashiro T."/>
            <person name="Shiraishi A."/>
            <person name="Nakayama K."/>
            <person name="Satake H."/>
        </authorList>
    </citation>
    <scope>NUCLEOTIDE SEQUENCE</scope>
</reference>
<evidence type="ECO:0000313" key="2">
    <source>
        <dbReference type="Proteomes" id="UP001151760"/>
    </source>
</evidence>
<dbReference type="PANTHER" id="PTHR11439:SF524">
    <property type="entry name" value="RNA-DIRECTED DNA POLYMERASE, PROTEIN KINASE RLK-PELLE-DLSV FAMILY"/>
    <property type="match status" value="1"/>
</dbReference>
<evidence type="ECO:0000313" key="1">
    <source>
        <dbReference type="EMBL" id="GJT55751.1"/>
    </source>
</evidence>
<gene>
    <name evidence="1" type="ORF">Tco_0990805</name>
</gene>
<name>A0ABQ5EXI7_9ASTR</name>
<protein>
    <submittedName>
        <fullName evidence="1">Ribonuclease H-like domain-containing protein</fullName>
    </submittedName>
</protein>
<dbReference type="Proteomes" id="UP001151760">
    <property type="component" value="Unassembled WGS sequence"/>
</dbReference>
<accession>A0ABQ5EXI7</accession>
<comment type="caution">
    <text evidence="1">The sequence shown here is derived from an EMBL/GenBank/DDBJ whole genome shotgun (WGS) entry which is preliminary data.</text>
</comment>
<keyword evidence="2" id="KW-1185">Reference proteome</keyword>
<dbReference type="CDD" id="cd09272">
    <property type="entry name" value="RNase_HI_RT_Ty1"/>
    <property type="match status" value="1"/>
</dbReference>
<organism evidence="1 2">
    <name type="scientific">Tanacetum coccineum</name>
    <dbReference type="NCBI Taxonomy" id="301880"/>
    <lineage>
        <taxon>Eukaryota</taxon>
        <taxon>Viridiplantae</taxon>
        <taxon>Streptophyta</taxon>
        <taxon>Embryophyta</taxon>
        <taxon>Tracheophyta</taxon>
        <taxon>Spermatophyta</taxon>
        <taxon>Magnoliopsida</taxon>
        <taxon>eudicotyledons</taxon>
        <taxon>Gunneridae</taxon>
        <taxon>Pentapetalae</taxon>
        <taxon>asterids</taxon>
        <taxon>campanulids</taxon>
        <taxon>Asterales</taxon>
        <taxon>Asteraceae</taxon>
        <taxon>Asteroideae</taxon>
        <taxon>Anthemideae</taxon>
        <taxon>Anthemidinae</taxon>
        <taxon>Tanacetum</taxon>
    </lineage>
</organism>
<dbReference type="EMBL" id="BQNB010016785">
    <property type="protein sequence ID" value="GJT55751.1"/>
    <property type="molecule type" value="Genomic_DNA"/>
</dbReference>
<reference evidence="1" key="2">
    <citation type="submission" date="2022-01" db="EMBL/GenBank/DDBJ databases">
        <authorList>
            <person name="Yamashiro T."/>
            <person name="Shiraishi A."/>
            <person name="Satake H."/>
            <person name="Nakayama K."/>
        </authorList>
    </citation>
    <scope>NUCLEOTIDE SEQUENCE</scope>
</reference>
<sequence length="114" mass="12962">MHDPRVPHFSALKRILHYVRDTIDYSLHLQVSSTPQLIAYIDWVGCLVTRRSTSGYCAFLGDNLLLWFAKRQITLSRSSAEAEYHGVANVVDETVWLRNLLLELHAPLSTAIVV</sequence>